<accession>A0A9Q0RXB0</accession>
<protein>
    <submittedName>
        <fullName evidence="11">TWiK family of potassium channels protein 18</fullName>
    </submittedName>
</protein>
<keyword evidence="4 9" id="KW-1133">Transmembrane helix</keyword>
<evidence type="ECO:0000256" key="3">
    <source>
        <dbReference type="ARBA" id="ARBA00022692"/>
    </source>
</evidence>
<reference evidence="11" key="1">
    <citation type="submission" date="2022-07" db="EMBL/GenBank/DDBJ databases">
        <authorList>
            <person name="Trinca V."/>
            <person name="Uliana J.V.C."/>
            <person name="Torres T.T."/>
            <person name="Ward R.J."/>
            <person name="Monesi N."/>
        </authorList>
    </citation>
    <scope>NUCLEOTIDE SEQUENCE</scope>
    <source>
        <strain evidence="11">HSMRA1968</strain>
        <tissue evidence="11">Whole embryos</tissue>
    </source>
</reference>
<dbReference type="PANTHER" id="PTHR11003">
    <property type="entry name" value="POTASSIUM CHANNEL, SUBFAMILY K"/>
    <property type="match status" value="1"/>
</dbReference>
<evidence type="ECO:0000256" key="8">
    <source>
        <dbReference type="RuleBase" id="RU003857"/>
    </source>
</evidence>
<evidence type="ECO:0000256" key="1">
    <source>
        <dbReference type="ARBA" id="ARBA00004141"/>
    </source>
</evidence>
<dbReference type="AlphaFoldDB" id="A0A9Q0RXB0"/>
<evidence type="ECO:0000256" key="4">
    <source>
        <dbReference type="ARBA" id="ARBA00022989"/>
    </source>
</evidence>
<dbReference type="SUPFAM" id="SSF81324">
    <property type="entry name" value="Voltage-gated potassium channels"/>
    <property type="match status" value="2"/>
</dbReference>
<keyword evidence="5 8" id="KW-0406">Ion transport</keyword>
<feature type="domain" description="Potassium channel" evidence="10">
    <location>
        <begin position="265"/>
        <end position="343"/>
    </location>
</feature>
<feature type="transmembrane region" description="Helical" evidence="9">
    <location>
        <begin position="20"/>
        <end position="41"/>
    </location>
</feature>
<evidence type="ECO:0000259" key="10">
    <source>
        <dbReference type="Pfam" id="PF07885"/>
    </source>
</evidence>
<dbReference type="PANTHER" id="PTHR11003:SF352">
    <property type="entry name" value="BCDNA.GH04802-RELATED"/>
    <property type="match status" value="1"/>
</dbReference>
<feature type="transmembrane region" description="Helical" evidence="9">
    <location>
        <begin position="257"/>
        <end position="278"/>
    </location>
</feature>
<feature type="transmembrane region" description="Helical" evidence="9">
    <location>
        <begin position="150"/>
        <end position="168"/>
    </location>
</feature>
<dbReference type="Pfam" id="PF07885">
    <property type="entry name" value="Ion_trans_2"/>
    <property type="match status" value="2"/>
</dbReference>
<dbReference type="InterPro" id="IPR003280">
    <property type="entry name" value="2pore_dom_K_chnl"/>
</dbReference>
<evidence type="ECO:0000313" key="11">
    <source>
        <dbReference type="EMBL" id="KAJ6635738.1"/>
    </source>
</evidence>
<proteinExistence type="inferred from homology"/>
<comment type="subcellular location">
    <subcellularLocation>
        <location evidence="1">Membrane</location>
        <topology evidence="1">Multi-pass membrane protein</topology>
    </subcellularLocation>
</comment>
<feature type="non-terminal residue" evidence="11">
    <location>
        <position position="344"/>
    </location>
</feature>
<comment type="similarity">
    <text evidence="8">Belongs to the two pore domain potassium channel (TC 1.A.1.8) family.</text>
</comment>
<dbReference type="Gene3D" id="1.10.287.70">
    <property type="match status" value="1"/>
</dbReference>
<evidence type="ECO:0000256" key="7">
    <source>
        <dbReference type="ARBA" id="ARBA00023303"/>
    </source>
</evidence>
<evidence type="ECO:0000313" key="12">
    <source>
        <dbReference type="Proteomes" id="UP001151699"/>
    </source>
</evidence>
<dbReference type="Proteomes" id="UP001151699">
    <property type="component" value="Chromosome C"/>
</dbReference>
<dbReference type="GO" id="GO:0005886">
    <property type="term" value="C:plasma membrane"/>
    <property type="evidence" value="ECO:0007669"/>
    <property type="project" value="TreeGrafter"/>
</dbReference>
<dbReference type="OrthoDB" id="297496at2759"/>
<dbReference type="GO" id="GO:0030322">
    <property type="term" value="P:stabilization of membrane potential"/>
    <property type="evidence" value="ECO:0007669"/>
    <property type="project" value="TreeGrafter"/>
</dbReference>
<comment type="caution">
    <text evidence="11">The sequence shown here is derived from an EMBL/GenBank/DDBJ whole genome shotgun (WGS) entry which is preliminary data.</text>
</comment>
<feature type="non-terminal residue" evidence="11">
    <location>
        <position position="1"/>
    </location>
</feature>
<keyword evidence="3 8" id="KW-0812">Transmembrane</keyword>
<dbReference type="EMBL" id="WJQU01000004">
    <property type="protein sequence ID" value="KAJ6635738.1"/>
    <property type="molecule type" value="Genomic_DNA"/>
</dbReference>
<keyword evidence="2 8" id="KW-0813">Transport</keyword>
<keyword evidence="6 9" id="KW-0472">Membrane</keyword>
<feature type="domain" description="Potassium channel" evidence="10">
    <location>
        <begin position="98"/>
        <end position="175"/>
    </location>
</feature>
<keyword evidence="12" id="KW-1185">Reference proteome</keyword>
<evidence type="ECO:0000256" key="2">
    <source>
        <dbReference type="ARBA" id="ARBA00022448"/>
    </source>
</evidence>
<dbReference type="InterPro" id="IPR013099">
    <property type="entry name" value="K_chnl_dom"/>
</dbReference>
<name>A0A9Q0RXB0_9DIPT</name>
<feature type="transmembrane region" description="Helical" evidence="9">
    <location>
        <begin position="125"/>
        <end position="143"/>
    </location>
</feature>
<feature type="transmembrane region" description="Helical" evidence="9">
    <location>
        <begin position="322"/>
        <end position="343"/>
    </location>
</feature>
<dbReference type="GO" id="GO:0022841">
    <property type="term" value="F:potassium ion leak channel activity"/>
    <property type="evidence" value="ECO:0007669"/>
    <property type="project" value="TreeGrafter"/>
</dbReference>
<feature type="transmembrane region" description="Helical" evidence="9">
    <location>
        <begin position="285"/>
        <end position="302"/>
    </location>
</feature>
<evidence type="ECO:0000256" key="6">
    <source>
        <dbReference type="ARBA" id="ARBA00023136"/>
    </source>
</evidence>
<dbReference type="PRINTS" id="PR01333">
    <property type="entry name" value="2POREKCHANEL"/>
</dbReference>
<evidence type="ECO:0000256" key="9">
    <source>
        <dbReference type="SAM" id="Phobius"/>
    </source>
</evidence>
<evidence type="ECO:0000256" key="5">
    <source>
        <dbReference type="ARBA" id="ARBA00023065"/>
    </source>
</evidence>
<gene>
    <name evidence="11" type="primary">twk-18_0</name>
    <name evidence="11" type="ORF">Bhyg_14324</name>
</gene>
<dbReference type="GO" id="GO:0015271">
    <property type="term" value="F:outward rectifier potassium channel activity"/>
    <property type="evidence" value="ECO:0007669"/>
    <property type="project" value="TreeGrafter"/>
</dbReference>
<keyword evidence="7 8" id="KW-0407">Ion channel</keyword>
<sequence length="344" mass="38947">SVRRRQKKPFAERAKDHCRLFTAFLFSNVGIIILVVLYMTAGSSMFQIIEESAANSRWADIPITREMLASQLWNISSDTLNGEDKSMFTAEYEKKLVVYQGHIIKAVRGGWPGNDESNQWTFDKAFLYSLTVITTIGYGNLCTRTEWGKVATILYAIIGMPLFLLYLSNIGDILAKSFKWIYAKVCLCRICPGVARKRAMRERRKIRALTHSNINERDMEEALENISNISSISQLSGEDLEDDIVADIEDATHTVTVPITICLMIMIGYIFMGSLIFLQWEDWSILNGCYFCFISLSSIGFGDFVPGDKILSHSPGKMMDMRFIVCAIYLLLGMALIAMCFNLM</sequence>
<organism evidence="11 12">
    <name type="scientific">Pseudolycoriella hygida</name>
    <dbReference type="NCBI Taxonomy" id="35572"/>
    <lineage>
        <taxon>Eukaryota</taxon>
        <taxon>Metazoa</taxon>
        <taxon>Ecdysozoa</taxon>
        <taxon>Arthropoda</taxon>
        <taxon>Hexapoda</taxon>
        <taxon>Insecta</taxon>
        <taxon>Pterygota</taxon>
        <taxon>Neoptera</taxon>
        <taxon>Endopterygota</taxon>
        <taxon>Diptera</taxon>
        <taxon>Nematocera</taxon>
        <taxon>Sciaroidea</taxon>
        <taxon>Sciaridae</taxon>
        <taxon>Pseudolycoriella</taxon>
    </lineage>
</organism>